<reference evidence="2 3" key="1">
    <citation type="submission" date="2009-01" db="EMBL/GenBank/DDBJ databases">
        <authorList>
            <person name="Fulton L."/>
            <person name="Clifton S."/>
            <person name="Chinwalla A.T."/>
            <person name="Mitreva M."/>
            <person name="Sodergren E."/>
            <person name="Weinstock G."/>
            <person name="Clifton S."/>
            <person name="Dooling D.J."/>
            <person name="Fulton B."/>
            <person name="Minx P."/>
            <person name="Pepin K.H."/>
            <person name="Johnson M."/>
            <person name="Bhonagiri V."/>
            <person name="Nash W.E."/>
            <person name="Mardis E.R."/>
            <person name="Wilson R.K."/>
        </authorList>
    </citation>
    <scope>NUCLEOTIDE SEQUENCE [LARGE SCALE GENOMIC DNA]</scope>
    <source>
        <strain evidence="2 3">ATCC 33806</strain>
    </source>
</reference>
<feature type="region of interest" description="Disordered" evidence="1">
    <location>
        <begin position="29"/>
        <end position="56"/>
    </location>
</feature>
<name>C0E526_9CORY</name>
<dbReference type="Proteomes" id="UP000006247">
    <property type="component" value="Unassembled WGS sequence"/>
</dbReference>
<accession>C0E526</accession>
<dbReference type="EMBL" id="ACEB01000030">
    <property type="protein sequence ID" value="EEG26399.1"/>
    <property type="molecule type" value="Genomic_DNA"/>
</dbReference>
<evidence type="ECO:0000256" key="1">
    <source>
        <dbReference type="SAM" id="MobiDB-lite"/>
    </source>
</evidence>
<evidence type="ECO:0000313" key="3">
    <source>
        <dbReference type="Proteomes" id="UP000006247"/>
    </source>
</evidence>
<gene>
    <name evidence="2" type="ORF">CORMATOL_02102</name>
</gene>
<dbReference type="RefSeq" id="WP_005522049.1">
    <property type="nucleotide sequence ID" value="NZ_EQ973330.1"/>
</dbReference>
<comment type="caution">
    <text evidence="2">The sequence shown here is derived from an EMBL/GenBank/DDBJ whole genome shotgun (WGS) entry which is preliminary data.</text>
</comment>
<feature type="compositionally biased region" description="Polar residues" evidence="1">
    <location>
        <begin position="29"/>
        <end position="43"/>
    </location>
</feature>
<organism evidence="2 3">
    <name type="scientific">Corynebacterium matruchotii ATCC 33806</name>
    <dbReference type="NCBI Taxonomy" id="566549"/>
    <lineage>
        <taxon>Bacteria</taxon>
        <taxon>Bacillati</taxon>
        <taxon>Actinomycetota</taxon>
        <taxon>Actinomycetes</taxon>
        <taxon>Mycobacteriales</taxon>
        <taxon>Corynebacteriaceae</taxon>
        <taxon>Corynebacterium</taxon>
    </lineage>
</organism>
<evidence type="ECO:0000313" key="2">
    <source>
        <dbReference type="EMBL" id="EEG26399.1"/>
    </source>
</evidence>
<sequence length="56" mass="6105">MRKTIIISTAGFLLILAVLITMMLTPRDTQSQSATAEAETQQPIAARPSCPPYWGN</sequence>
<dbReference type="HOGENOM" id="CLU_3006543_0_0_11"/>
<dbReference type="AlphaFoldDB" id="C0E526"/>
<proteinExistence type="predicted"/>
<protein>
    <submittedName>
        <fullName evidence="2">Uncharacterized protein</fullName>
    </submittedName>
</protein>